<dbReference type="Pfam" id="PF00293">
    <property type="entry name" value="NUDIX"/>
    <property type="match status" value="1"/>
</dbReference>
<dbReference type="GO" id="GO:0047631">
    <property type="term" value="F:ADP-ribose diphosphatase activity"/>
    <property type="evidence" value="ECO:0007669"/>
    <property type="project" value="TreeGrafter"/>
</dbReference>
<dbReference type="Proteomes" id="UP000235388">
    <property type="component" value="Unassembled WGS sequence"/>
</dbReference>
<dbReference type="Gene3D" id="3.90.79.10">
    <property type="entry name" value="Nucleoside Triphosphate Pyrophosphohydrolase"/>
    <property type="match status" value="1"/>
</dbReference>
<sequence length="269" mass="29138">MRRLLRETGTGLQRRLGRKQHYMVNSPRQSPKNTSPAGGNYPTNMPGPALDAGKLPVQLGSAVVRGSAPLESEHAKWIGLRKINWVDESGKERTWETSYRKKASDAPDNTAPDAVAILALVSKPNTPLSTIIILQFRPPVNKIVVELPAGLVDKNESVQDAALRELREETGYGDGGNGGEATVEEISDVLVNDPGMSSANMVLAKVSVSVDGSIDVEPEAQQEEGEHIQVQLVPLKGLYKTLTELSNRDGYVVDARLMHLAWGISIQST</sequence>
<feature type="region of interest" description="Disordered" evidence="2">
    <location>
        <begin position="1"/>
        <end position="49"/>
    </location>
</feature>
<dbReference type="InterPro" id="IPR000086">
    <property type="entry name" value="NUDIX_hydrolase_dom"/>
</dbReference>
<gene>
    <name evidence="4" type="ORF">PCANC_23497</name>
</gene>
<accession>A0A2N5S8T3</accession>
<dbReference type="InterPro" id="IPR015797">
    <property type="entry name" value="NUDIX_hydrolase-like_dom_sf"/>
</dbReference>
<feature type="compositionally biased region" description="Polar residues" evidence="2">
    <location>
        <begin position="26"/>
        <end position="43"/>
    </location>
</feature>
<keyword evidence="5" id="KW-1185">Reference proteome</keyword>
<dbReference type="InterPro" id="IPR020084">
    <property type="entry name" value="NUDIX_hydrolase_CS"/>
</dbReference>
<dbReference type="PANTHER" id="PTHR11839:SF1">
    <property type="entry name" value="ADP-SUGAR PYROPHOSPHATASE"/>
    <property type="match status" value="1"/>
</dbReference>
<protein>
    <recommendedName>
        <fullName evidence="3">Nudix hydrolase domain-containing protein</fullName>
    </recommendedName>
</protein>
<feature type="domain" description="Nudix hydrolase" evidence="3">
    <location>
        <begin position="110"/>
        <end position="258"/>
    </location>
</feature>
<dbReference type="STRING" id="200324.A0A2N5S8T3"/>
<dbReference type="GO" id="GO:0019693">
    <property type="term" value="P:ribose phosphate metabolic process"/>
    <property type="evidence" value="ECO:0007669"/>
    <property type="project" value="TreeGrafter"/>
</dbReference>
<dbReference type="OrthoDB" id="10249920at2759"/>
<keyword evidence="1" id="KW-0378">Hydrolase</keyword>
<evidence type="ECO:0000313" key="5">
    <source>
        <dbReference type="Proteomes" id="UP000235388"/>
    </source>
</evidence>
<reference evidence="4 5" key="1">
    <citation type="submission" date="2017-11" db="EMBL/GenBank/DDBJ databases">
        <title>De novo assembly and phasing of dikaryotic genomes from two isolates of Puccinia coronata f. sp. avenae, the causal agent of oat crown rust.</title>
        <authorList>
            <person name="Miller M.E."/>
            <person name="Zhang Y."/>
            <person name="Omidvar V."/>
            <person name="Sperschneider J."/>
            <person name="Schwessinger B."/>
            <person name="Raley C."/>
            <person name="Palmer J.M."/>
            <person name="Garnica D."/>
            <person name="Upadhyaya N."/>
            <person name="Rathjen J."/>
            <person name="Taylor J.M."/>
            <person name="Park R.F."/>
            <person name="Dodds P.N."/>
            <person name="Hirsch C.D."/>
            <person name="Kianian S.F."/>
            <person name="Figueroa M."/>
        </authorList>
    </citation>
    <scope>NUCLEOTIDE SEQUENCE [LARGE SCALE GENOMIC DNA]</scope>
    <source>
        <strain evidence="4">12NC29</strain>
    </source>
</reference>
<dbReference type="PANTHER" id="PTHR11839">
    <property type="entry name" value="UDP/ADP-SUGAR PYROPHOSPHATASE"/>
    <property type="match status" value="1"/>
</dbReference>
<name>A0A2N5S8T3_9BASI</name>
<dbReference type="CDD" id="cd18888">
    <property type="entry name" value="NUDIX_ADPRase_Nudt5"/>
    <property type="match status" value="1"/>
</dbReference>
<evidence type="ECO:0000256" key="2">
    <source>
        <dbReference type="SAM" id="MobiDB-lite"/>
    </source>
</evidence>
<dbReference type="GO" id="GO:0006753">
    <property type="term" value="P:nucleoside phosphate metabolic process"/>
    <property type="evidence" value="ECO:0007669"/>
    <property type="project" value="TreeGrafter"/>
</dbReference>
<dbReference type="SUPFAM" id="SSF55811">
    <property type="entry name" value="Nudix"/>
    <property type="match status" value="1"/>
</dbReference>
<evidence type="ECO:0000313" key="4">
    <source>
        <dbReference type="EMBL" id="PLW09654.1"/>
    </source>
</evidence>
<evidence type="ECO:0000256" key="1">
    <source>
        <dbReference type="ARBA" id="ARBA00022801"/>
    </source>
</evidence>
<evidence type="ECO:0000259" key="3">
    <source>
        <dbReference type="PROSITE" id="PS51462"/>
    </source>
</evidence>
<dbReference type="EMBL" id="PGCJ01001094">
    <property type="protein sequence ID" value="PLW09654.1"/>
    <property type="molecule type" value="Genomic_DNA"/>
</dbReference>
<dbReference type="AlphaFoldDB" id="A0A2N5S8T3"/>
<dbReference type="PROSITE" id="PS51462">
    <property type="entry name" value="NUDIX"/>
    <property type="match status" value="1"/>
</dbReference>
<dbReference type="PROSITE" id="PS00893">
    <property type="entry name" value="NUDIX_BOX"/>
    <property type="match status" value="1"/>
</dbReference>
<proteinExistence type="predicted"/>
<dbReference type="GO" id="GO:0005634">
    <property type="term" value="C:nucleus"/>
    <property type="evidence" value="ECO:0007669"/>
    <property type="project" value="TreeGrafter"/>
</dbReference>
<comment type="caution">
    <text evidence="4">The sequence shown here is derived from an EMBL/GenBank/DDBJ whole genome shotgun (WGS) entry which is preliminary data.</text>
</comment>
<organism evidence="4 5">
    <name type="scientific">Puccinia coronata f. sp. avenae</name>
    <dbReference type="NCBI Taxonomy" id="200324"/>
    <lineage>
        <taxon>Eukaryota</taxon>
        <taxon>Fungi</taxon>
        <taxon>Dikarya</taxon>
        <taxon>Basidiomycota</taxon>
        <taxon>Pucciniomycotina</taxon>
        <taxon>Pucciniomycetes</taxon>
        <taxon>Pucciniales</taxon>
        <taxon>Pucciniaceae</taxon>
        <taxon>Puccinia</taxon>
    </lineage>
</organism>